<dbReference type="GO" id="GO:0030261">
    <property type="term" value="P:chromosome condensation"/>
    <property type="evidence" value="ECO:0007669"/>
    <property type="project" value="InterPro"/>
</dbReference>
<dbReference type="GO" id="GO:0006260">
    <property type="term" value="P:DNA replication"/>
    <property type="evidence" value="ECO:0007669"/>
    <property type="project" value="UniProtKB-UniRule"/>
</dbReference>
<protein>
    <recommendedName>
        <fullName evidence="6">Chromosome partition protein Smc</fullName>
    </recommendedName>
</protein>
<dbReference type="Gene3D" id="3.40.50.300">
    <property type="entry name" value="P-loop containing nucleotide triphosphate hydrolases"/>
    <property type="match status" value="2"/>
</dbReference>
<keyword evidence="5 6" id="KW-0238">DNA-binding</keyword>
<dbReference type="SUPFAM" id="SSF75553">
    <property type="entry name" value="Smc hinge domain"/>
    <property type="match status" value="1"/>
</dbReference>
<evidence type="ECO:0000256" key="2">
    <source>
        <dbReference type="ARBA" id="ARBA00022741"/>
    </source>
</evidence>
<evidence type="ECO:0000256" key="5">
    <source>
        <dbReference type="ARBA" id="ARBA00023125"/>
    </source>
</evidence>
<feature type="coiled-coil region" evidence="6">
    <location>
        <begin position="217"/>
        <end position="311"/>
    </location>
</feature>
<evidence type="ECO:0000259" key="8">
    <source>
        <dbReference type="SMART" id="SM00968"/>
    </source>
</evidence>
<dbReference type="NCBIfam" id="TIGR02168">
    <property type="entry name" value="SMC_prok_B"/>
    <property type="match status" value="1"/>
</dbReference>
<dbReference type="GO" id="GO:0005524">
    <property type="term" value="F:ATP binding"/>
    <property type="evidence" value="ECO:0007669"/>
    <property type="project" value="UniProtKB-UniRule"/>
</dbReference>
<keyword evidence="1 6" id="KW-0963">Cytoplasm</keyword>
<dbReference type="GO" id="GO:0005737">
    <property type="term" value="C:cytoplasm"/>
    <property type="evidence" value="ECO:0007669"/>
    <property type="project" value="UniProtKB-SubCell"/>
</dbReference>
<comment type="subcellular location">
    <subcellularLocation>
        <location evidence="6">Cytoplasm</location>
    </subcellularLocation>
</comment>
<reference evidence="9 10" key="1">
    <citation type="submission" date="2018-05" db="EMBL/GenBank/DDBJ databases">
        <title>Abyssibacter profundi OUC007T gen. nov., sp. nov, a marine bacterium isolated from seawater of the Mariana Trench.</title>
        <authorList>
            <person name="Zhou S."/>
        </authorList>
    </citation>
    <scope>NUCLEOTIDE SEQUENCE [LARGE SCALE GENOMIC DNA]</scope>
    <source>
        <strain evidence="9 10">OUC007</strain>
    </source>
</reference>
<comment type="domain">
    <text evidence="6">Contains large globular domains required for ATP hydrolysis at each terminus and a third globular domain forming a flexible hinge near the middle of the molecule. These domains are separated by coiled-coil structures.</text>
</comment>
<proteinExistence type="inferred from homology"/>
<dbReference type="InterPro" id="IPR024704">
    <property type="entry name" value="SMC"/>
</dbReference>
<accession>A0A363UN03</accession>
<keyword evidence="10" id="KW-1185">Reference proteome</keyword>
<dbReference type="PANTHER" id="PTHR43977">
    <property type="entry name" value="STRUCTURAL MAINTENANCE OF CHROMOSOMES PROTEIN 3"/>
    <property type="match status" value="1"/>
</dbReference>
<evidence type="ECO:0000256" key="3">
    <source>
        <dbReference type="ARBA" id="ARBA00022840"/>
    </source>
</evidence>
<dbReference type="GO" id="GO:0005694">
    <property type="term" value="C:chromosome"/>
    <property type="evidence" value="ECO:0007669"/>
    <property type="project" value="InterPro"/>
</dbReference>
<dbReference type="Proteomes" id="UP000251800">
    <property type="component" value="Unassembled WGS sequence"/>
</dbReference>
<dbReference type="InterPro" id="IPR036277">
    <property type="entry name" value="SMC_hinge_sf"/>
</dbReference>
<feature type="compositionally biased region" description="Basic and acidic residues" evidence="7">
    <location>
        <begin position="763"/>
        <end position="784"/>
    </location>
</feature>
<dbReference type="SMART" id="SM00968">
    <property type="entry name" value="SMC_hinge"/>
    <property type="match status" value="1"/>
</dbReference>
<keyword evidence="2 6" id="KW-0547">Nucleotide-binding</keyword>
<dbReference type="InterPro" id="IPR027417">
    <property type="entry name" value="P-loop_NTPase"/>
</dbReference>
<dbReference type="InterPro" id="IPR011890">
    <property type="entry name" value="SMC_prok"/>
</dbReference>
<evidence type="ECO:0000256" key="1">
    <source>
        <dbReference type="ARBA" id="ARBA00022490"/>
    </source>
</evidence>
<feature type="coiled-coil region" evidence="6">
    <location>
        <begin position="361"/>
        <end position="491"/>
    </location>
</feature>
<feature type="domain" description="SMC hinge" evidence="8">
    <location>
        <begin position="568"/>
        <end position="668"/>
    </location>
</feature>
<dbReference type="RefSeq" id="WP_109719388.1">
    <property type="nucleotide sequence ID" value="NZ_QEQK01000004.1"/>
</dbReference>
<name>A0A363UN03_9GAMM</name>
<dbReference type="SUPFAM" id="SSF52540">
    <property type="entry name" value="P-loop containing nucleoside triphosphate hydrolases"/>
    <property type="match status" value="1"/>
</dbReference>
<feature type="region of interest" description="Disordered" evidence="7">
    <location>
        <begin position="887"/>
        <end position="911"/>
    </location>
</feature>
<dbReference type="InterPro" id="IPR010935">
    <property type="entry name" value="SMC_hinge"/>
</dbReference>
<evidence type="ECO:0000256" key="7">
    <source>
        <dbReference type="SAM" id="MobiDB-lite"/>
    </source>
</evidence>
<comment type="function">
    <text evidence="6">Required for chromosome condensation and partitioning.</text>
</comment>
<dbReference type="OrthoDB" id="9808768at2"/>
<comment type="caution">
    <text evidence="9">The sequence shown here is derived from an EMBL/GenBank/DDBJ whole genome shotgun (WGS) entry which is preliminary data.</text>
</comment>
<feature type="binding site" evidence="6">
    <location>
        <begin position="78"/>
        <end position="85"/>
    </location>
    <ligand>
        <name>ATP</name>
        <dbReference type="ChEBI" id="CHEBI:30616"/>
    </ligand>
</feature>
<comment type="similarity">
    <text evidence="6">Belongs to the SMC family.</text>
</comment>
<dbReference type="HAMAP" id="MF_01894">
    <property type="entry name" value="Smc_prok"/>
    <property type="match status" value="1"/>
</dbReference>
<evidence type="ECO:0000256" key="6">
    <source>
        <dbReference type="HAMAP-Rule" id="MF_01894"/>
    </source>
</evidence>
<evidence type="ECO:0000313" key="10">
    <source>
        <dbReference type="Proteomes" id="UP000251800"/>
    </source>
</evidence>
<dbReference type="PIRSF" id="PIRSF005719">
    <property type="entry name" value="SMC"/>
    <property type="match status" value="1"/>
</dbReference>
<evidence type="ECO:0000313" key="9">
    <source>
        <dbReference type="EMBL" id="PWN56790.1"/>
    </source>
</evidence>
<dbReference type="Pfam" id="PF02463">
    <property type="entry name" value="SMC_N"/>
    <property type="match status" value="1"/>
</dbReference>
<feature type="region of interest" description="Disordered" evidence="7">
    <location>
        <begin position="762"/>
        <end position="784"/>
    </location>
</feature>
<keyword evidence="3 6" id="KW-0067">ATP-binding</keyword>
<sequence>MRGRARIRKQWDGEASGIIGFHPRRLLRGDRINLHYGVDSPEQRHLMRLSAIRLAGFKSFVDPTHLKLDSNLTAVVGPNGCGKSNIIDAVRWVMGESSARQLRGDAMEDVIFNGSKGRKPVGRASVELVFDNSEGRLEGQFGQYAEISVKRELARDGQSTYFLNGKRCRRRDVSDLFLGTGLGSRNSYAIIQQGTVSRLVEARPEDMRNIIEEAAGISRYKERRRETENRIRHTRDNLDRLDDLRSELGERLAQLKRQADNAERYKLLKTEERKVGAELVVLRLQALEVESREQEARIESARSAYEAARVEADAGNKSAEEARADQQVATDALQAAQGAFYGAESALSQLDQAIRHARELAEIRRREQAQLAGELDRLEAEQKTAGDARQTLERELADARAQLAQATESEDRLADQAARAEEELSRVQSGWDQIVEQAQKPLRDAERERVRVEHAERQLEDYARRADRLRARLAELDIEAAERKAAASTQQHAKRVQEQEAARAQVTELDVRLGELRLRRSESDRALDEARKVLHRLRGQQTSLEALQKAALQQDEARMGGWLQQHGLAEQPRLAQLLQVEPGHETAVEAVLGPWLQAVAAASAPELEDAPPAALGLVSDSPSGALPVPATVAGARPLIRLVEGPAVLMALLDDVYYTDDPATAAHRADQLKPGQRLVTSDGSIYGPGYRWYASAGSAGESVIARERTLKQLHQDVSAAEAEEQQHRQALETARTELSALDARRSELVSAADQVSRQAARALAEQERDQSQLEQARRQREAGDTELKELTAAQIKAREELDAARATLSKLMEQAAQAEQRRNALQAELTQARQAMAEVRHQLDQARRSRQDAAMQLSQRETRLGAARQRVDELVARRRELDARLRAEDARADRSEKPIETLEAERGPAEAHKQAAEADLRKARERLQTAEVRVRERADLARKASSKLEPLRERLQQAKLDAQGLQVRRQTLVERLQEMNATLSTVRAGLPEDATVDAWVEQLAWLERRIQRLGAINLAAIEEYAEQQARAEYLDAQHKDLTDALEQLTSAINQIDRETRARFRETFETVNGHFQTRFPMLFGGGEATLELTGDDLLETGIRVMARPPGKRNASIQLLSGGEKAMTAVALLFALFQLTPAPFCMLDEVDAPLDDANVSRYCDMIRHMSEDVQFIIISHNKLTMELADRLHGVTMQEPGVSRLVSVDMEQALEMAG</sequence>
<organism evidence="9 10">
    <name type="scientific">Abyssibacter profundi</name>
    <dbReference type="NCBI Taxonomy" id="2182787"/>
    <lineage>
        <taxon>Bacteria</taxon>
        <taxon>Pseudomonadati</taxon>
        <taxon>Pseudomonadota</taxon>
        <taxon>Gammaproteobacteria</taxon>
        <taxon>Chromatiales</taxon>
        <taxon>Oceanococcaceae</taxon>
        <taxon>Abyssibacter</taxon>
    </lineage>
</organism>
<dbReference type="GO" id="GO:0003677">
    <property type="term" value="F:DNA binding"/>
    <property type="evidence" value="ECO:0007669"/>
    <property type="project" value="UniProtKB-UniRule"/>
</dbReference>
<keyword evidence="4 6" id="KW-0175">Coiled coil</keyword>
<dbReference type="GO" id="GO:0007059">
    <property type="term" value="P:chromosome segregation"/>
    <property type="evidence" value="ECO:0007669"/>
    <property type="project" value="UniProtKB-UniRule"/>
</dbReference>
<dbReference type="AlphaFoldDB" id="A0A363UN03"/>
<dbReference type="CDD" id="cd03278">
    <property type="entry name" value="ABC_SMC_barmotin"/>
    <property type="match status" value="2"/>
</dbReference>
<gene>
    <name evidence="6 9" type="primary">smc</name>
    <name evidence="9" type="ORF">DEH80_05020</name>
</gene>
<comment type="subunit">
    <text evidence="6">Homodimer.</text>
</comment>
<dbReference type="GO" id="GO:0016887">
    <property type="term" value="F:ATP hydrolysis activity"/>
    <property type="evidence" value="ECO:0007669"/>
    <property type="project" value="InterPro"/>
</dbReference>
<dbReference type="Pfam" id="PF06470">
    <property type="entry name" value="SMC_hinge"/>
    <property type="match status" value="1"/>
</dbReference>
<dbReference type="InterPro" id="IPR003395">
    <property type="entry name" value="RecF/RecN/SMC_N"/>
</dbReference>
<evidence type="ECO:0000256" key="4">
    <source>
        <dbReference type="ARBA" id="ARBA00023054"/>
    </source>
</evidence>
<dbReference type="EMBL" id="QEQK01000004">
    <property type="protein sequence ID" value="PWN56790.1"/>
    <property type="molecule type" value="Genomic_DNA"/>
</dbReference>
<dbReference type="GO" id="GO:0007062">
    <property type="term" value="P:sister chromatid cohesion"/>
    <property type="evidence" value="ECO:0007669"/>
    <property type="project" value="InterPro"/>
</dbReference>